<evidence type="ECO:0000313" key="4">
    <source>
        <dbReference type="EMBL" id="EQD55810.1"/>
    </source>
</evidence>
<reference evidence="4" key="1">
    <citation type="submission" date="2013-08" db="EMBL/GenBank/DDBJ databases">
        <authorList>
            <person name="Mendez C."/>
            <person name="Richter M."/>
            <person name="Ferrer M."/>
            <person name="Sanchez J."/>
        </authorList>
    </citation>
    <scope>NUCLEOTIDE SEQUENCE</scope>
</reference>
<feature type="non-terminal residue" evidence="4">
    <location>
        <position position="1"/>
    </location>
</feature>
<dbReference type="AlphaFoldDB" id="T1BP50"/>
<dbReference type="GO" id="GO:0031222">
    <property type="term" value="P:arabinan catabolic process"/>
    <property type="evidence" value="ECO:0007669"/>
    <property type="project" value="TreeGrafter"/>
</dbReference>
<dbReference type="InterPro" id="IPR017853">
    <property type="entry name" value="GH"/>
</dbReference>
<dbReference type="InterPro" id="IPR001764">
    <property type="entry name" value="Glyco_hydro_3_N"/>
</dbReference>
<reference evidence="4" key="2">
    <citation type="journal article" date="2014" name="ISME J.">
        <title>Microbial stratification in low pH oxic and suboxic macroscopic growths along an acid mine drainage.</title>
        <authorList>
            <person name="Mendez-Garcia C."/>
            <person name="Mesa V."/>
            <person name="Sprenger R.R."/>
            <person name="Richter M."/>
            <person name="Diez M.S."/>
            <person name="Solano J."/>
            <person name="Bargiela R."/>
            <person name="Golyshina O.V."/>
            <person name="Manteca A."/>
            <person name="Ramos J.L."/>
            <person name="Gallego J.R."/>
            <person name="Llorente I."/>
            <person name="Martins Dos Santos V.A."/>
            <person name="Jensen O.N."/>
            <person name="Pelaez A.I."/>
            <person name="Sanchez J."/>
            <person name="Ferrer M."/>
        </authorList>
    </citation>
    <scope>NUCLEOTIDE SEQUENCE</scope>
</reference>
<dbReference type="GO" id="GO:0009044">
    <property type="term" value="F:xylan 1,4-beta-xylosidase activity"/>
    <property type="evidence" value="ECO:0007669"/>
    <property type="project" value="InterPro"/>
</dbReference>
<organism evidence="4">
    <name type="scientific">mine drainage metagenome</name>
    <dbReference type="NCBI Taxonomy" id="410659"/>
    <lineage>
        <taxon>unclassified sequences</taxon>
        <taxon>metagenomes</taxon>
        <taxon>ecological metagenomes</taxon>
    </lineage>
</organism>
<comment type="caution">
    <text evidence="4">The sequence shown here is derived from an EMBL/GenBank/DDBJ whole genome shotgun (WGS) entry which is preliminary data.</text>
</comment>
<protein>
    <submittedName>
        <fullName evidence="4">Protein containing Glycoside hydrolase, family 3</fullName>
        <ecNumber evidence="4">3.2.1.-</ecNumber>
    </submittedName>
</protein>
<dbReference type="Pfam" id="PF00933">
    <property type="entry name" value="Glyco_hydro_3"/>
    <property type="match status" value="1"/>
</dbReference>
<dbReference type="EC" id="3.2.1.-" evidence="4"/>
<dbReference type="InterPro" id="IPR036962">
    <property type="entry name" value="Glyco_hydro_3_N_sf"/>
</dbReference>
<keyword evidence="2 4" id="KW-0378">Hydrolase</keyword>
<dbReference type="InterPro" id="IPR044993">
    <property type="entry name" value="BXL"/>
</dbReference>
<feature type="non-terminal residue" evidence="4">
    <location>
        <position position="108"/>
    </location>
</feature>
<dbReference type="PANTHER" id="PTHR42721">
    <property type="entry name" value="SUGAR HYDROLASE-RELATED"/>
    <property type="match status" value="1"/>
</dbReference>
<dbReference type="PANTHER" id="PTHR42721:SF3">
    <property type="entry name" value="BETA-D-XYLOSIDASE 5-RELATED"/>
    <property type="match status" value="1"/>
</dbReference>
<evidence type="ECO:0000256" key="2">
    <source>
        <dbReference type="ARBA" id="ARBA00022801"/>
    </source>
</evidence>
<dbReference type="Gene3D" id="3.20.20.300">
    <property type="entry name" value="Glycoside hydrolase, family 3, N-terminal domain"/>
    <property type="match status" value="1"/>
</dbReference>
<comment type="similarity">
    <text evidence="1">Belongs to the glycosyl hydrolase 3 family.</text>
</comment>
<feature type="domain" description="Glycoside hydrolase family 3 N-terminal" evidence="3">
    <location>
        <begin position="6"/>
        <end position="107"/>
    </location>
</feature>
<keyword evidence="4" id="KW-0326">Glycosidase</keyword>
<gene>
    <name evidence="4" type="ORF">B1A_11791</name>
</gene>
<name>T1BP50_9ZZZZ</name>
<dbReference type="SUPFAM" id="SSF51445">
    <property type="entry name" value="(Trans)glycosidases"/>
    <property type="match status" value="1"/>
</dbReference>
<dbReference type="GO" id="GO:0046556">
    <property type="term" value="F:alpha-L-arabinofuranosidase activity"/>
    <property type="evidence" value="ECO:0007669"/>
    <property type="project" value="TreeGrafter"/>
</dbReference>
<accession>T1BP50</accession>
<dbReference type="EMBL" id="AUZX01008475">
    <property type="protein sequence ID" value="EQD55810.1"/>
    <property type="molecule type" value="Genomic_DNA"/>
</dbReference>
<proteinExistence type="inferred from homology"/>
<sequence length="108" mass="11939">CVRHGKVFTVMASYNAMNGIPTSANRFLMTELLRHRWGFRGYVVSDCDAIGDITRTHHFVPSYAEASALAVIAGCDINCGDTLQRHLGEAVNQMLISEETLDHSLVRS</sequence>
<evidence type="ECO:0000256" key="1">
    <source>
        <dbReference type="ARBA" id="ARBA00005336"/>
    </source>
</evidence>
<dbReference type="GO" id="GO:0045493">
    <property type="term" value="P:xylan catabolic process"/>
    <property type="evidence" value="ECO:0007669"/>
    <property type="project" value="InterPro"/>
</dbReference>
<evidence type="ECO:0000259" key="3">
    <source>
        <dbReference type="Pfam" id="PF00933"/>
    </source>
</evidence>